<evidence type="ECO:0000313" key="5">
    <source>
        <dbReference type="Proteomes" id="UP000433532"/>
    </source>
</evidence>
<evidence type="ECO:0000313" key="2">
    <source>
        <dbReference type="EMBL" id="RPM10717.1"/>
    </source>
</evidence>
<reference evidence="3" key="5">
    <citation type="submission" date="2023-10" db="EMBL/GenBank/DDBJ databases">
        <title>Pathogen: clinical or host-associated sample.</title>
        <authorList>
            <person name="Hergert J."/>
            <person name="Casey R."/>
            <person name="Wagner J."/>
            <person name="Young E.L."/>
            <person name="Oakeson K.F."/>
        </authorList>
    </citation>
    <scope>NUCLEOTIDE SEQUENCE</scope>
    <source>
        <strain evidence="3">2021CK-01020</strain>
    </source>
</reference>
<dbReference type="RefSeq" id="WP_003087031.1">
    <property type="nucleotide sequence ID" value="NZ_AP014622.1"/>
</dbReference>
<dbReference type="AlphaFoldDB" id="A0A071KSG1"/>
<dbReference type="KEGG" id="paeb:NCGM1900_5161"/>
<dbReference type="EMBL" id="NSNE01000015">
    <property type="protein sequence ID" value="RPM10717.1"/>
    <property type="molecule type" value="Genomic_DNA"/>
</dbReference>
<gene>
    <name evidence="1" type="ORF">GNQ48_02465</name>
    <name evidence="2" type="ORF">IPC1295_23725</name>
    <name evidence="3" type="ORF">L4V69_23680</name>
</gene>
<dbReference type="EMBL" id="CP136986">
    <property type="protein sequence ID" value="WOS75505.1"/>
    <property type="molecule type" value="Genomic_DNA"/>
</dbReference>
<evidence type="ECO:0000313" key="4">
    <source>
        <dbReference type="Proteomes" id="UP000284767"/>
    </source>
</evidence>
<dbReference type="Proteomes" id="UP000284767">
    <property type="component" value="Unassembled WGS sequence"/>
</dbReference>
<evidence type="ECO:0000313" key="1">
    <source>
        <dbReference type="EMBL" id="MUI33854.1"/>
    </source>
</evidence>
<reference evidence="2 4" key="2">
    <citation type="submission" date="2019-01" db="EMBL/GenBank/DDBJ databases">
        <title>The Pseudomonas aeruginosa pan-genome provides new insights on its population structure, horizontal gene transfer and pathogenicity.</title>
        <authorList>
            <person name="Freschi L."/>
            <person name="Vincent A.T."/>
            <person name="Jeukens J."/>
            <person name="Emond-Rheault J.-G."/>
            <person name="Kukavica-Ibrulj I."/>
            <person name="Dupont M.-J."/>
            <person name="Charette S.J."/>
            <person name="Boyle B."/>
            <person name="Levesque R.C."/>
        </authorList>
    </citation>
    <scope>NUCLEOTIDE SEQUENCE [LARGE SCALE GENOMIC DNA]</scope>
    <source>
        <strain evidence="2 4">PA-W36</strain>
    </source>
</reference>
<reference evidence="1 5" key="3">
    <citation type="submission" date="2019-11" db="EMBL/GenBank/DDBJ databases">
        <title>Genomes of ocular Pseudomonas aeruginosa isolates.</title>
        <authorList>
            <person name="Khan M."/>
            <person name="Rice S.A."/>
            <person name="Willcox M.D.P."/>
            <person name="Stapleton F."/>
        </authorList>
    </citation>
    <scope>NUCLEOTIDE SEQUENCE [LARGE SCALE GENOMIC DNA]</scope>
    <source>
        <strain evidence="1 5">PA221</strain>
    </source>
</reference>
<sequence length="111" mass="13023">MARLRIAELFEREPSRWGGRGDPYLWQEMAGQLADAPWPASAAALERLLGETFERLSGHPLEYDALIYLARHAHGGMSSGMVSPEFWRETAIPELLDRYRRRRSWLRWLRR</sequence>
<evidence type="ECO:0000313" key="3">
    <source>
        <dbReference type="EMBL" id="WOS75505.1"/>
    </source>
</evidence>
<organism evidence="1 5">
    <name type="scientific">Pseudomonas aeruginosa</name>
    <dbReference type="NCBI Taxonomy" id="287"/>
    <lineage>
        <taxon>Bacteria</taxon>
        <taxon>Pseudomonadati</taxon>
        <taxon>Pseudomonadota</taxon>
        <taxon>Gammaproteobacteria</taxon>
        <taxon>Pseudomonadales</taxon>
        <taxon>Pseudomonadaceae</taxon>
        <taxon>Pseudomonas</taxon>
    </lineage>
</organism>
<dbReference type="Proteomes" id="UP000433532">
    <property type="component" value="Unassembled WGS sequence"/>
</dbReference>
<proteinExistence type="predicted"/>
<accession>A0A071KSG1</accession>
<reference evidence="3" key="4">
    <citation type="submission" date="2023-06" db="EMBL/GenBank/DDBJ databases">
        <authorList>
            <consortium name="Clinical and Environmental Microbiology Branch: Whole genome sequencing antimicrobial resistance pathogens in the healthcare setting"/>
        </authorList>
    </citation>
    <scope>NUCLEOTIDE SEQUENCE</scope>
    <source>
        <strain evidence="3">2021CK-01020</strain>
    </source>
</reference>
<reference evidence="2 4" key="1">
    <citation type="submission" date="2017-08" db="EMBL/GenBank/DDBJ databases">
        <authorList>
            <person name="Feschi L."/>
            <person name="Jeukens J."/>
            <person name="Emond-Rheault J.-G."/>
            <person name="Kukavica-Ibrulj I."/>
            <person name="Boyle B."/>
            <person name="Levesque R.C."/>
        </authorList>
    </citation>
    <scope>NUCLEOTIDE SEQUENCE [LARGE SCALE GENOMIC DNA]</scope>
    <source>
        <strain evidence="2 4">PA-W36</strain>
    </source>
</reference>
<protein>
    <submittedName>
        <fullName evidence="1">Uncharacterized protein</fullName>
    </submittedName>
</protein>
<dbReference type="EMBL" id="WOAD01000001">
    <property type="protein sequence ID" value="MUI33854.1"/>
    <property type="molecule type" value="Genomic_DNA"/>
</dbReference>
<name>A0A071KSG1_PSEAI</name>
<dbReference type="Proteomes" id="UP001297540">
    <property type="component" value="Chromosome"/>
</dbReference>